<name>A0A8D8A9W1_CULPI</name>
<proteinExistence type="predicted"/>
<dbReference type="EMBL" id="HBUE01019663">
    <property type="protein sequence ID" value="CAG6451986.1"/>
    <property type="molecule type" value="Transcribed_RNA"/>
</dbReference>
<accession>A0A8D8A9W1</accession>
<reference evidence="1" key="1">
    <citation type="submission" date="2021-05" db="EMBL/GenBank/DDBJ databases">
        <authorList>
            <person name="Alioto T."/>
            <person name="Alioto T."/>
            <person name="Gomez Garrido J."/>
        </authorList>
    </citation>
    <scope>NUCLEOTIDE SEQUENCE</scope>
</reference>
<evidence type="ECO:0000313" key="1">
    <source>
        <dbReference type="EMBL" id="CAG6451984.1"/>
    </source>
</evidence>
<organism evidence="1">
    <name type="scientific">Culex pipiens</name>
    <name type="common">House mosquito</name>
    <dbReference type="NCBI Taxonomy" id="7175"/>
    <lineage>
        <taxon>Eukaryota</taxon>
        <taxon>Metazoa</taxon>
        <taxon>Ecdysozoa</taxon>
        <taxon>Arthropoda</taxon>
        <taxon>Hexapoda</taxon>
        <taxon>Insecta</taxon>
        <taxon>Pterygota</taxon>
        <taxon>Neoptera</taxon>
        <taxon>Endopterygota</taxon>
        <taxon>Diptera</taxon>
        <taxon>Nematocera</taxon>
        <taxon>Culicoidea</taxon>
        <taxon>Culicidae</taxon>
        <taxon>Culicinae</taxon>
        <taxon>Culicini</taxon>
        <taxon>Culex</taxon>
        <taxon>Culex</taxon>
    </lineage>
</organism>
<dbReference type="EMBL" id="HBUE01019659">
    <property type="protein sequence ID" value="CAG6451984.1"/>
    <property type="molecule type" value="Transcribed_RNA"/>
</dbReference>
<sequence length="117" mass="12295">MPCLDDSRMRSPVAWIVAAARSAGWTSAAVSEVTAAAVPKVAATAASGLLNFLHPSFIQVLQSPVLHSGVKLQNYVQLSPLAERKELGKKSKINSQSIESLASANRCTFAAGSACKR</sequence>
<dbReference type="AlphaFoldDB" id="A0A8D8A9W1"/>
<dbReference type="EMBL" id="HBUE01019666">
    <property type="protein sequence ID" value="CAG6451987.1"/>
    <property type="molecule type" value="Transcribed_RNA"/>
</dbReference>
<protein>
    <submittedName>
        <fullName evidence="1">(northern house mosquito) hypothetical protein</fullName>
    </submittedName>
</protein>